<evidence type="ECO:0000313" key="4">
    <source>
        <dbReference type="Proteomes" id="UP000313988"/>
    </source>
</evidence>
<dbReference type="RefSeq" id="WP_139403732.1">
    <property type="nucleotide sequence ID" value="NZ_JACHEW010000011.1"/>
</dbReference>
<evidence type="ECO:0000313" key="2">
    <source>
        <dbReference type="EMBL" id="MBB6017061.1"/>
    </source>
</evidence>
<name>A0A5C4Y4H2_9DEIO</name>
<comment type="caution">
    <text evidence="3">The sequence shown here is derived from an EMBL/GenBank/DDBJ whole genome shotgun (WGS) entry which is preliminary data.</text>
</comment>
<dbReference type="EMBL" id="VDMO01000012">
    <property type="protein sequence ID" value="TNM70705.1"/>
    <property type="molecule type" value="Genomic_DNA"/>
</dbReference>
<evidence type="ECO:0000313" key="5">
    <source>
        <dbReference type="Proteomes" id="UP000629870"/>
    </source>
</evidence>
<dbReference type="EMBL" id="JACHEW010000011">
    <property type="protein sequence ID" value="MBB6017061.1"/>
    <property type="molecule type" value="Genomic_DNA"/>
</dbReference>
<evidence type="ECO:0000313" key="3">
    <source>
        <dbReference type="EMBL" id="TNM70705.1"/>
    </source>
</evidence>
<reference evidence="3 4" key="1">
    <citation type="submission" date="2019-06" db="EMBL/GenBank/DDBJ databases">
        <title>Genome sequence of Deinococcus radiopugnans ATCC 19172.</title>
        <authorList>
            <person name="Maclea K.S."/>
            <person name="Maynard C.R."/>
        </authorList>
    </citation>
    <scope>NUCLEOTIDE SEQUENCE [LARGE SCALE GENOMIC DNA]</scope>
    <source>
        <strain evidence="3 4">ATCC 19172</strain>
    </source>
</reference>
<dbReference type="AlphaFoldDB" id="A0A5C4Y4H2"/>
<dbReference type="Proteomes" id="UP000313988">
    <property type="component" value="Unassembled WGS sequence"/>
</dbReference>
<feature type="region of interest" description="Disordered" evidence="1">
    <location>
        <begin position="26"/>
        <end position="59"/>
    </location>
</feature>
<accession>A0A5C4Y4H2</accession>
<organism evidence="3 4">
    <name type="scientific">Deinococcus radiopugnans ATCC 19172</name>
    <dbReference type="NCBI Taxonomy" id="585398"/>
    <lineage>
        <taxon>Bacteria</taxon>
        <taxon>Thermotogati</taxon>
        <taxon>Deinococcota</taxon>
        <taxon>Deinococci</taxon>
        <taxon>Deinococcales</taxon>
        <taxon>Deinococcaceae</taxon>
        <taxon>Deinococcus</taxon>
    </lineage>
</organism>
<protein>
    <submittedName>
        <fullName evidence="3">Uncharacterized protein</fullName>
    </submittedName>
</protein>
<dbReference type="OrthoDB" id="71675at2"/>
<proteinExistence type="predicted"/>
<sequence length="421" mass="46837">MPGGLPPAAAPDVAERPVCKSYAELATERAERKAKSKAHHRPARKAAPPTAEATEGEDCPTGPAVWLLDALRVYEEQEAQAKAERAKVFVKERVQRQPLPRLEELLDLEPFRPKRGRGAGTAGARALAVRLYELSRIFLAARLYLYGKDGQPPKQVVMHLCAELLARSLGICDNTLREWTAQLQAAGYLYARAHFTTATLDGQQVTAIDGMLYAVRLAPGHTARLKYRDYKRQYRNLDMDRAAGRTAHNAIQNAAKRFEEAQIAACVVDDENFIEGSPDPIGQMQAELLEQLRRWAVIPGNITTQNPLKPDPALIDADEAERLLNGVQDVVFLLLTLLEAHKSKRAALVGIMGAALARDLKDTHSRLYYCKVIWQAWQAEIEGRDGLQTLAAELQRLEVDRREWKGLRRPAALLAARLRAA</sequence>
<reference evidence="2 5" key="2">
    <citation type="submission" date="2020-08" db="EMBL/GenBank/DDBJ databases">
        <title>Genomic Encyclopedia of Type Strains, Phase IV (KMG-IV): sequencing the most valuable type-strain genomes for metagenomic binning, comparative biology and taxonomic classification.</title>
        <authorList>
            <person name="Goeker M."/>
        </authorList>
    </citation>
    <scope>NUCLEOTIDE SEQUENCE [LARGE SCALE GENOMIC DNA]</scope>
    <source>
        <strain evidence="2 5">DSM 12027</strain>
    </source>
</reference>
<keyword evidence="5" id="KW-1185">Reference proteome</keyword>
<feature type="compositionally biased region" description="Basic residues" evidence="1">
    <location>
        <begin position="34"/>
        <end position="44"/>
    </location>
</feature>
<dbReference type="Proteomes" id="UP000629870">
    <property type="component" value="Unassembled WGS sequence"/>
</dbReference>
<gene>
    <name evidence="3" type="ORF">FHR04_12455</name>
    <name evidence="2" type="ORF">HNQ04_002323</name>
</gene>
<evidence type="ECO:0000256" key="1">
    <source>
        <dbReference type="SAM" id="MobiDB-lite"/>
    </source>
</evidence>